<evidence type="ECO:0000313" key="2">
    <source>
        <dbReference type="Proteomes" id="UP000598146"/>
    </source>
</evidence>
<reference evidence="1" key="1">
    <citation type="submission" date="2020-11" db="EMBL/GenBank/DDBJ databases">
        <title>Isolation and identification of active actinomycetes.</title>
        <authorList>
            <person name="Sun X."/>
        </authorList>
    </citation>
    <scope>NUCLEOTIDE SEQUENCE</scope>
    <source>
        <strain evidence="1">NEAU-A11</strain>
    </source>
</reference>
<evidence type="ECO:0000313" key="1">
    <source>
        <dbReference type="EMBL" id="MBG0568176.1"/>
    </source>
</evidence>
<keyword evidence="2" id="KW-1185">Reference proteome</keyword>
<sequence>MDSSGRDRPGEVAVFVCGPGVDHCYRSGLDPGRAGEGRSIVAEKTIESVRVEVDEAALAPLGWTAQDVRARLVTETRSGGMVVQQVAVAGTVRFRTEDWADRFSETRFAPHVLVALNRRGATSLPSFGKVVAERAEVAAKRPIRFTETSHSWIGPARVTPEQLEVRLTGYDLDSIQHSLSLPADQATALPVTVLDESTWPSLQVKAQATAEITRPDDRELVQVRVEGIVEPGPVEQLLADRETHPVPLLDRLLDVPQVAVPGFVVEVADDSDFLLAKQTIKIGGAITVDEATGGPRRGPRFVADFRTNSASYAGTPAQVTLRILDAAEVRSI</sequence>
<dbReference type="RefSeq" id="WP_196419953.1">
    <property type="nucleotide sequence ID" value="NZ_JADQTO010000035.1"/>
</dbReference>
<protein>
    <submittedName>
        <fullName evidence="1">Uncharacterized protein</fullName>
    </submittedName>
</protein>
<dbReference type="EMBL" id="JADQTO010000035">
    <property type="protein sequence ID" value="MBG0568176.1"/>
    <property type="molecule type" value="Genomic_DNA"/>
</dbReference>
<gene>
    <name evidence="1" type="ORF">I4J89_42780</name>
</gene>
<dbReference type="AlphaFoldDB" id="A0A931CJC3"/>
<dbReference type="Proteomes" id="UP000598146">
    <property type="component" value="Unassembled WGS sequence"/>
</dbReference>
<accession>A0A931CJC3</accession>
<comment type="caution">
    <text evidence="1">The sequence shown here is derived from an EMBL/GenBank/DDBJ whole genome shotgun (WGS) entry which is preliminary data.</text>
</comment>
<name>A0A931CJC3_9ACTN</name>
<proteinExistence type="predicted"/>
<organism evidence="1 2">
    <name type="scientific">Actinoplanes aureus</name>
    <dbReference type="NCBI Taxonomy" id="2792083"/>
    <lineage>
        <taxon>Bacteria</taxon>
        <taxon>Bacillati</taxon>
        <taxon>Actinomycetota</taxon>
        <taxon>Actinomycetes</taxon>
        <taxon>Micromonosporales</taxon>
        <taxon>Micromonosporaceae</taxon>
        <taxon>Actinoplanes</taxon>
    </lineage>
</organism>